<feature type="region of interest" description="Disordered" evidence="1">
    <location>
        <begin position="121"/>
        <end position="196"/>
    </location>
</feature>
<evidence type="ECO:0000313" key="2">
    <source>
        <dbReference type="EMBL" id="KAG2094650.1"/>
    </source>
</evidence>
<protein>
    <submittedName>
        <fullName evidence="2">Uncharacterized protein</fullName>
    </submittedName>
</protein>
<dbReference type="OrthoDB" id="2658193at2759"/>
<evidence type="ECO:0000256" key="1">
    <source>
        <dbReference type="SAM" id="MobiDB-lite"/>
    </source>
</evidence>
<feature type="compositionally biased region" description="Low complexity" evidence="1">
    <location>
        <begin position="145"/>
        <end position="157"/>
    </location>
</feature>
<sequence length="273" mass="30198">MFLTGGWADGEHRDTLVRYLLDELHAYETDYSDALAPISRGTDASLAGEHALTRPASTEELHMVHASVAADVNSLRNDMRSLTSVVVQAACSTAITLQHINLSHHFTNVFECASRTTTPPYTTQPVGRAPTTVERPLSPRPVVSPMPTMTLSTSSTSRQPRVPTTASRSQKLPTPGLIIPQVPVTHPNGTSSPKNKSWKEIVKHWLIGDWDRGLMTPLKDWPREWYQGANRQYESNEARFLTAYPEAELGHTQLLKAVNQACTAQGDHISRNK</sequence>
<dbReference type="Proteomes" id="UP000823399">
    <property type="component" value="Unassembled WGS sequence"/>
</dbReference>
<gene>
    <name evidence="2" type="ORF">F5147DRAFT_819885</name>
</gene>
<reference evidence="2" key="1">
    <citation type="journal article" date="2020" name="New Phytol.">
        <title>Comparative genomics reveals dynamic genome evolution in host specialist ectomycorrhizal fungi.</title>
        <authorList>
            <person name="Lofgren L.A."/>
            <person name="Nguyen N.H."/>
            <person name="Vilgalys R."/>
            <person name="Ruytinx J."/>
            <person name="Liao H.L."/>
            <person name="Branco S."/>
            <person name="Kuo A."/>
            <person name="LaButti K."/>
            <person name="Lipzen A."/>
            <person name="Andreopoulos W."/>
            <person name="Pangilinan J."/>
            <person name="Riley R."/>
            <person name="Hundley H."/>
            <person name="Na H."/>
            <person name="Barry K."/>
            <person name="Grigoriev I.V."/>
            <person name="Stajich J.E."/>
            <person name="Kennedy P.G."/>
        </authorList>
    </citation>
    <scope>NUCLEOTIDE SEQUENCE</scope>
    <source>
        <strain evidence="2">FC423</strain>
    </source>
</reference>
<accession>A0A9P7EWU5</accession>
<evidence type="ECO:0000313" key="3">
    <source>
        <dbReference type="Proteomes" id="UP000823399"/>
    </source>
</evidence>
<feature type="compositionally biased region" description="Polar residues" evidence="1">
    <location>
        <begin position="158"/>
        <end position="172"/>
    </location>
</feature>
<name>A0A9P7EWU5_9AGAM</name>
<dbReference type="RefSeq" id="XP_041287612.1">
    <property type="nucleotide sequence ID" value="XM_041443654.1"/>
</dbReference>
<dbReference type="AlphaFoldDB" id="A0A9P7EWU5"/>
<proteinExistence type="predicted"/>
<dbReference type="EMBL" id="JABBWM010000078">
    <property type="protein sequence ID" value="KAG2094650.1"/>
    <property type="molecule type" value="Genomic_DNA"/>
</dbReference>
<dbReference type="GeneID" id="64705913"/>
<organism evidence="2 3">
    <name type="scientific">Suillus discolor</name>
    <dbReference type="NCBI Taxonomy" id="1912936"/>
    <lineage>
        <taxon>Eukaryota</taxon>
        <taxon>Fungi</taxon>
        <taxon>Dikarya</taxon>
        <taxon>Basidiomycota</taxon>
        <taxon>Agaricomycotina</taxon>
        <taxon>Agaricomycetes</taxon>
        <taxon>Agaricomycetidae</taxon>
        <taxon>Boletales</taxon>
        <taxon>Suillineae</taxon>
        <taxon>Suillaceae</taxon>
        <taxon>Suillus</taxon>
    </lineage>
</organism>
<comment type="caution">
    <text evidence="2">The sequence shown here is derived from an EMBL/GenBank/DDBJ whole genome shotgun (WGS) entry which is preliminary data.</text>
</comment>
<keyword evidence="3" id="KW-1185">Reference proteome</keyword>